<name>A0A067BM39_SAPPC</name>
<dbReference type="KEGG" id="spar:SPRG_15191"/>
<proteinExistence type="predicted"/>
<organism evidence="1 2">
    <name type="scientific">Saprolegnia parasitica (strain CBS 223.65)</name>
    <dbReference type="NCBI Taxonomy" id="695850"/>
    <lineage>
        <taxon>Eukaryota</taxon>
        <taxon>Sar</taxon>
        <taxon>Stramenopiles</taxon>
        <taxon>Oomycota</taxon>
        <taxon>Saprolegniomycetes</taxon>
        <taxon>Saprolegniales</taxon>
        <taxon>Saprolegniaceae</taxon>
        <taxon>Saprolegnia</taxon>
    </lineage>
</organism>
<dbReference type="RefSeq" id="XP_012209740.1">
    <property type="nucleotide sequence ID" value="XM_012354350.1"/>
</dbReference>
<dbReference type="GeneID" id="24136946"/>
<evidence type="ECO:0000313" key="1">
    <source>
        <dbReference type="EMBL" id="KDO19554.1"/>
    </source>
</evidence>
<keyword evidence="2" id="KW-1185">Reference proteome</keyword>
<gene>
    <name evidence="1" type="ORF">SPRG_15191</name>
</gene>
<dbReference type="VEuPathDB" id="FungiDB:SPRG_15191"/>
<reference evidence="1 2" key="1">
    <citation type="journal article" date="2013" name="PLoS Genet.">
        <title>Distinctive expansion of potential virulence genes in the genome of the oomycete fish pathogen Saprolegnia parasitica.</title>
        <authorList>
            <person name="Jiang R.H."/>
            <person name="de Bruijn I."/>
            <person name="Haas B.J."/>
            <person name="Belmonte R."/>
            <person name="Lobach L."/>
            <person name="Christie J."/>
            <person name="van den Ackerveken G."/>
            <person name="Bottin A."/>
            <person name="Bulone V."/>
            <person name="Diaz-Moreno S.M."/>
            <person name="Dumas B."/>
            <person name="Fan L."/>
            <person name="Gaulin E."/>
            <person name="Govers F."/>
            <person name="Grenville-Briggs L.J."/>
            <person name="Horner N.R."/>
            <person name="Levin J.Z."/>
            <person name="Mammella M."/>
            <person name="Meijer H.J."/>
            <person name="Morris P."/>
            <person name="Nusbaum C."/>
            <person name="Oome S."/>
            <person name="Phillips A.J."/>
            <person name="van Rooyen D."/>
            <person name="Rzeszutek E."/>
            <person name="Saraiva M."/>
            <person name="Secombes C.J."/>
            <person name="Seidl M.F."/>
            <person name="Snel B."/>
            <person name="Stassen J.H."/>
            <person name="Sykes S."/>
            <person name="Tripathy S."/>
            <person name="van den Berg H."/>
            <person name="Vega-Arreguin J.C."/>
            <person name="Wawra S."/>
            <person name="Young S.K."/>
            <person name="Zeng Q."/>
            <person name="Dieguez-Uribeondo J."/>
            <person name="Russ C."/>
            <person name="Tyler B.M."/>
            <person name="van West P."/>
        </authorList>
    </citation>
    <scope>NUCLEOTIDE SEQUENCE [LARGE SCALE GENOMIC DNA]</scope>
    <source>
        <strain evidence="1 2">CBS 223.65</strain>
    </source>
</reference>
<protein>
    <submittedName>
        <fullName evidence="1">Uncharacterized protein</fullName>
    </submittedName>
</protein>
<dbReference type="EMBL" id="KK583345">
    <property type="protein sequence ID" value="KDO19554.1"/>
    <property type="molecule type" value="Genomic_DNA"/>
</dbReference>
<dbReference type="Proteomes" id="UP000030745">
    <property type="component" value="Unassembled WGS sequence"/>
</dbReference>
<evidence type="ECO:0000313" key="2">
    <source>
        <dbReference type="Proteomes" id="UP000030745"/>
    </source>
</evidence>
<dbReference type="AlphaFoldDB" id="A0A067BM39"/>
<sequence length="119" mass="13257">MLLAPPLDLALELRRDALDADWLEAELEPSPVCFATKALFVFNQAAETRTRKMHRWPYGWKGSASLSARATRHVFRAYAVALHQAESSVGVDVIAVIVGMAQSRSFQIESHRSKKAATY</sequence>
<accession>A0A067BM39</accession>